<dbReference type="GO" id="GO:0009166">
    <property type="term" value="P:nucleotide catabolic process"/>
    <property type="evidence" value="ECO:0007669"/>
    <property type="project" value="InterPro"/>
</dbReference>
<evidence type="ECO:0000256" key="2">
    <source>
        <dbReference type="RuleBase" id="RU362119"/>
    </source>
</evidence>
<dbReference type="InterPro" id="IPR008334">
    <property type="entry name" value="5'-Nucleotdase_C"/>
</dbReference>
<dbReference type="InterPro" id="IPR029052">
    <property type="entry name" value="Metallo-depent_PP-like"/>
</dbReference>
<dbReference type="GO" id="GO:0016787">
    <property type="term" value="F:hydrolase activity"/>
    <property type="evidence" value="ECO:0007669"/>
    <property type="project" value="UniProtKB-KW"/>
</dbReference>
<dbReference type="Gene3D" id="3.60.21.10">
    <property type="match status" value="1"/>
</dbReference>
<sequence length="536" mass="57923">MLRAVGILLCAAFLHAQEVRLQILGTTDVRGHVLPLDTFTLQPAPGGWARLGASIRALRAANPNTLLVDCGDGTQGEPINYVWSHLKPASPEPTMAIMNALGYTAMVVGHQEFDNGFKLLRTMEEQAQFPWLAANIFFTGTDKRAFTPYLKVEVGGVQVAILGLVTQALPRLVGPETTEGLSFQDPVQAARDLIPRLREQEKVDLVIVALHGGVGDAPCGKDLENQALCLADQVKGIDLILGGHTGQQVATRRNGVPILQAGTGGRALGVADVVLRRVRSRWEVTGCEARLAVPPADLEPDPAVLLATADLRAFTESYLNTLATNLATDLDGRWCRMEDTPLAHLLHTVVRQATGAQITAVPAPNSKFFIPKGPTSVRQFYALAPTEEAAARIRVDGRQLRAYLEQAARAFNFSHQPDLFNRAAAPDAFDTLDGCAYALDLSRAPGSRVVKLTFQGQPVQDDQVFTLGLPARRLAGEGGYLEAMGWKGTPDLVTPTSLRNLLLAHVLSRPSLNPGTSDNWRIIPALDRERVLAQQP</sequence>
<dbReference type="EMBL" id="AP027080">
    <property type="protein sequence ID" value="BDU74632.1"/>
    <property type="molecule type" value="Genomic_DNA"/>
</dbReference>
<evidence type="ECO:0000259" key="3">
    <source>
        <dbReference type="Pfam" id="PF00149"/>
    </source>
</evidence>
<accession>A0AA48KBS7</accession>
<proteinExistence type="inferred from homology"/>
<evidence type="ECO:0000313" key="5">
    <source>
        <dbReference type="EMBL" id="BDU74632.1"/>
    </source>
</evidence>
<dbReference type="SUPFAM" id="SSF55816">
    <property type="entry name" value="5'-nucleotidase (syn. UDP-sugar hydrolase), C-terminal domain"/>
    <property type="match status" value="1"/>
</dbReference>
<comment type="similarity">
    <text evidence="2">Belongs to the 5'-nucleotidase family.</text>
</comment>
<evidence type="ECO:0000256" key="1">
    <source>
        <dbReference type="ARBA" id="ARBA00022729"/>
    </source>
</evidence>
<evidence type="ECO:0000313" key="6">
    <source>
        <dbReference type="Proteomes" id="UP001238179"/>
    </source>
</evidence>
<dbReference type="Pfam" id="PF00149">
    <property type="entry name" value="Metallophos"/>
    <property type="match status" value="1"/>
</dbReference>
<dbReference type="GO" id="GO:0000166">
    <property type="term" value="F:nucleotide binding"/>
    <property type="evidence" value="ECO:0007669"/>
    <property type="project" value="UniProtKB-KW"/>
</dbReference>
<evidence type="ECO:0000259" key="4">
    <source>
        <dbReference type="Pfam" id="PF02872"/>
    </source>
</evidence>
<dbReference type="KEGG" id="msil:METEAL_38060"/>
<dbReference type="Gene3D" id="3.90.780.10">
    <property type="entry name" value="5'-Nucleotidase, C-terminal domain"/>
    <property type="match status" value="1"/>
</dbReference>
<dbReference type="PANTHER" id="PTHR11575">
    <property type="entry name" value="5'-NUCLEOTIDASE-RELATED"/>
    <property type="match status" value="1"/>
</dbReference>
<dbReference type="RefSeq" id="WP_316413306.1">
    <property type="nucleotide sequence ID" value="NZ_AP027080.1"/>
</dbReference>
<dbReference type="InterPro" id="IPR004843">
    <property type="entry name" value="Calcineurin-like_PHP"/>
</dbReference>
<dbReference type="Proteomes" id="UP001238179">
    <property type="component" value="Chromosome"/>
</dbReference>
<protein>
    <submittedName>
        <fullName evidence="5">Multifunctional 2',3'-cyclic-nucleotide 2'-phosphodiesterase/5'-nucleotidase/3'-nucleotidase</fullName>
    </submittedName>
</protein>
<name>A0AA48KBS7_9BACT</name>
<dbReference type="GO" id="GO:0030288">
    <property type="term" value="C:outer membrane-bounded periplasmic space"/>
    <property type="evidence" value="ECO:0007669"/>
    <property type="project" value="TreeGrafter"/>
</dbReference>
<dbReference type="Pfam" id="PF02872">
    <property type="entry name" value="5_nucleotid_C"/>
    <property type="match status" value="1"/>
</dbReference>
<keyword evidence="2" id="KW-0547">Nucleotide-binding</keyword>
<keyword evidence="6" id="KW-1185">Reference proteome</keyword>
<dbReference type="InterPro" id="IPR036907">
    <property type="entry name" value="5'-Nucleotdase_C_sf"/>
</dbReference>
<dbReference type="PANTHER" id="PTHR11575:SF24">
    <property type="entry name" value="5'-NUCLEOTIDASE"/>
    <property type="match status" value="1"/>
</dbReference>
<keyword evidence="2" id="KW-0378">Hydrolase</keyword>
<organism evidence="5 6">
    <name type="scientific">Mesoterricola silvestris</name>
    <dbReference type="NCBI Taxonomy" id="2927979"/>
    <lineage>
        <taxon>Bacteria</taxon>
        <taxon>Pseudomonadati</taxon>
        <taxon>Acidobacteriota</taxon>
        <taxon>Holophagae</taxon>
        <taxon>Holophagales</taxon>
        <taxon>Holophagaceae</taxon>
        <taxon>Mesoterricola</taxon>
    </lineage>
</organism>
<dbReference type="AlphaFoldDB" id="A0AA48KBS7"/>
<dbReference type="PRINTS" id="PR01607">
    <property type="entry name" value="APYRASEFAMLY"/>
</dbReference>
<feature type="domain" description="Calcineurin-like phosphoesterase" evidence="3">
    <location>
        <begin position="23"/>
        <end position="245"/>
    </location>
</feature>
<keyword evidence="1" id="KW-0732">Signal</keyword>
<dbReference type="SUPFAM" id="SSF56300">
    <property type="entry name" value="Metallo-dependent phosphatases"/>
    <property type="match status" value="1"/>
</dbReference>
<reference evidence="6" key="1">
    <citation type="journal article" date="2023" name="Int. J. Syst. Evol. Microbiol.">
        <title>Mesoterricola silvestris gen. nov., sp. nov., Mesoterricola sediminis sp. nov., Geothrix oryzae sp. nov., Geothrix edaphica sp. nov., Geothrix rubra sp. nov., and Geothrix limicola sp. nov., six novel members of Acidobacteriota isolated from soils.</title>
        <authorList>
            <person name="Itoh H."/>
            <person name="Sugisawa Y."/>
            <person name="Mise K."/>
            <person name="Xu Z."/>
            <person name="Kuniyasu M."/>
            <person name="Ushijima N."/>
            <person name="Kawano K."/>
            <person name="Kobayashi E."/>
            <person name="Shiratori Y."/>
            <person name="Masuda Y."/>
            <person name="Senoo K."/>
        </authorList>
    </citation>
    <scope>NUCLEOTIDE SEQUENCE [LARGE SCALE GENOMIC DNA]</scope>
    <source>
        <strain evidence="6">W79</strain>
    </source>
</reference>
<dbReference type="InterPro" id="IPR006179">
    <property type="entry name" value="5_nucleotidase/apyrase"/>
</dbReference>
<gene>
    <name evidence="5" type="ORF">METEAL_38060</name>
</gene>
<feature type="domain" description="5'-Nucleotidase C-terminal" evidence="4">
    <location>
        <begin position="327"/>
        <end position="480"/>
    </location>
</feature>